<protein>
    <submittedName>
        <fullName evidence="1">Uncharacterized protein</fullName>
    </submittedName>
</protein>
<evidence type="ECO:0000313" key="2">
    <source>
        <dbReference type="Proteomes" id="UP000031971"/>
    </source>
</evidence>
<dbReference type="Proteomes" id="UP000031971">
    <property type="component" value="Unassembled WGS sequence"/>
</dbReference>
<dbReference type="AlphaFoldDB" id="A0A0C2V2L0"/>
<comment type="caution">
    <text evidence="1">The sequence shown here is derived from an EMBL/GenBank/DDBJ whole genome shotgun (WGS) entry which is preliminary data.</text>
</comment>
<keyword evidence="2" id="KW-1185">Reference proteome</keyword>
<sequence length="63" mass="6583">MNGSLIEIIGSAIVAARRLGLDCAEERDTARAVLLAHDASLTPGVARILVDQLYSQAAGDYAV</sequence>
<name>A0A0C2V2L0_PARME</name>
<accession>A0A0C2V2L0</accession>
<reference evidence="1 2" key="1">
    <citation type="submission" date="2015-01" db="EMBL/GenBank/DDBJ databases">
        <title>Genome Sequence of Magnetospirillum magnetotacticum Strain MS-1.</title>
        <authorList>
            <person name="Marinov G.K."/>
            <person name="Smalley M.D."/>
            <person name="DeSalvo G."/>
        </authorList>
    </citation>
    <scope>NUCLEOTIDE SEQUENCE [LARGE SCALE GENOMIC DNA]</scope>
    <source>
        <strain evidence="1 2">MS-1</strain>
    </source>
</reference>
<evidence type="ECO:0000313" key="1">
    <source>
        <dbReference type="EMBL" id="KIL99316.1"/>
    </source>
</evidence>
<organism evidence="1 2">
    <name type="scientific">Paramagnetospirillum magnetotacticum MS-1</name>
    <dbReference type="NCBI Taxonomy" id="272627"/>
    <lineage>
        <taxon>Bacteria</taxon>
        <taxon>Pseudomonadati</taxon>
        <taxon>Pseudomonadota</taxon>
        <taxon>Alphaproteobacteria</taxon>
        <taxon>Rhodospirillales</taxon>
        <taxon>Magnetospirillaceae</taxon>
        <taxon>Paramagnetospirillum</taxon>
    </lineage>
</organism>
<gene>
    <name evidence="1" type="ORF">CCC_03534</name>
</gene>
<dbReference type="OrthoDB" id="7363128at2"/>
<dbReference type="EMBL" id="JXSL01000025">
    <property type="protein sequence ID" value="KIL99316.1"/>
    <property type="molecule type" value="Genomic_DNA"/>
</dbReference>
<dbReference type="RefSeq" id="WP_009870645.1">
    <property type="nucleotide sequence ID" value="NZ_JXSL01000025.1"/>
</dbReference>
<proteinExistence type="predicted"/>